<feature type="transmembrane region" description="Helical" evidence="23">
    <location>
        <begin position="392"/>
        <end position="416"/>
    </location>
</feature>
<dbReference type="GO" id="GO:0005789">
    <property type="term" value="C:endoplasmic reticulum membrane"/>
    <property type="evidence" value="ECO:0007669"/>
    <property type="project" value="UniProtKB-SubCell"/>
</dbReference>
<feature type="domain" description="SSD" evidence="24">
    <location>
        <begin position="325"/>
        <end position="483"/>
    </location>
</feature>
<dbReference type="InterPro" id="IPR053958">
    <property type="entry name" value="HMGCR/SNAP/NPC1-like_SSD"/>
</dbReference>
<organism evidence="25 26">
    <name type="scientific">Octopus sinensis</name>
    <name type="common">East Asian common octopus</name>
    <dbReference type="NCBI Taxonomy" id="2607531"/>
    <lineage>
        <taxon>Eukaryota</taxon>
        <taxon>Metazoa</taxon>
        <taxon>Spiralia</taxon>
        <taxon>Lophotrochozoa</taxon>
        <taxon>Mollusca</taxon>
        <taxon>Cephalopoda</taxon>
        <taxon>Coleoidea</taxon>
        <taxon>Octopodiformes</taxon>
        <taxon>Octopoda</taxon>
        <taxon>Incirrata</taxon>
        <taxon>Octopodidae</taxon>
        <taxon>Octopus</taxon>
    </lineage>
</organism>
<dbReference type="PROSITE" id="PS00678">
    <property type="entry name" value="WD_REPEATS_1"/>
    <property type="match status" value="1"/>
</dbReference>
<dbReference type="InterPro" id="IPR057042">
    <property type="entry name" value="Beta-prop_SCAP"/>
</dbReference>
<keyword evidence="12" id="KW-0333">Golgi apparatus</keyword>
<evidence type="ECO:0000256" key="2">
    <source>
        <dbReference type="ARBA" id="ARBA00004557"/>
    </source>
</evidence>
<dbReference type="KEGG" id="osn:115229106"/>
<evidence type="ECO:0000256" key="9">
    <source>
        <dbReference type="ARBA" id="ARBA00022737"/>
    </source>
</evidence>
<dbReference type="RefSeq" id="XP_036361943.1">
    <property type="nucleotide sequence ID" value="XM_036506050.1"/>
</dbReference>
<feature type="repeat" description="WD" evidence="21">
    <location>
        <begin position="1170"/>
        <end position="1212"/>
    </location>
</feature>
<dbReference type="GO" id="GO:0000139">
    <property type="term" value="C:Golgi membrane"/>
    <property type="evidence" value="ECO:0007669"/>
    <property type="project" value="UniProtKB-SubCell"/>
</dbReference>
<reference evidence="26" key="1">
    <citation type="submission" date="2025-08" db="UniProtKB">
        <authorList>
            <consortium name="RefSeq"/>
        </authorList>
    </citation>
    <scope>IDENTIFICATION</scope>
</reference>
<dbReference type="InterPro" id="IPR030225">
    <property type="entry name" value="SCAP"/>
</dbReference>
<keyword evidence="13" id="KW-0443">Lipid metabolism</keyword>
<accession>A0A7E6F339</accession>
<evidence type="ECO:0000256" key="20">
    <source>
        <dbReference type="ARBA" id="ARBA00045958"/>
    </source>
</evidence>
<feature type="transmembrane region" description="Helical" evidence="23">
    <location>
        <begin position="42"/>
        <end position="69"/>
    </location>
</feature>
<dbReference type="PROSITE" id="PS50294">
    <property type="entry name" value="WD_REPEATS_REGION"/>
    <property type="match status" value="1"/>
</dbReference>
<evidence type="ECO:0000256" key="15">
    <source>
        <dbReference type="ARBA" id="ARBA00023136"/>
    </source>
</evidence>
<dbReference type="PANTHER" id="PTHR46378:SF1">
    <property type="entry name" value="STEROL REGULATORY ELEMENT-BINDING PROTEIN CLEAVAGE-ACTIVATING PROTEIN"/>
    <property type="match status" value="1"/>
</dbReference>
<evidence type="ECO:0000256" key="11">
    <source>
        <dbReference type="ARBA" id="ARBA00022989"/>
    </source>
</evidence>
<dbReference type="PROSITE" id="PS50156">
    <property type="entry name" value="SSD"/>
    <property type="match status" value="1"/>
</dbReference>
<evidence type="ECO:0000313" key="25">
    <source>
        <dbReference type="Proteomes" id="UP000515154"/>
    </source>
</evidence>
<proteinExistence type="inferred from homology"/>
<keyword evidence="6" id="KW-0153">Cholesterol metabolism</keyword>
<evidence type="ECO:0000256" key="18">
    <source>
        <dbReference type="ARBA" id="ARBA00023221"/>
    </source>
</evidence>
<keyword evidence="9" id="KW-0677">Repeat</keyword>
<dbReference type="InterPro" id="IPR036322">
    <property type="entry name" value="WD40_repeat_dom_sf"/>
</dbReference>
<evidence type="ECO:0000256" key="14">
    <source>
        <dbReference type="ARBA" id="ARBA00023121"/>
    </source>
</evidence>
<evidence type="ECO:0000256" key="5">
    <source>
        <dbReference type="ARBA" id="ARBA00019541"/>
    </source>
</evidence>
<feature type="transmembrane region" description="Helical" evidence="23">
    <location>
        <begin position="437"/>
        <end position="455"/>
    </location>
</feature>
<dbReference type="PROSITE" id="PS50082">
    <property type="entry name" value="WD_REPEATS_2"/>
    <property type="match status" value="1"/>
</dbReference>
<evidence type="ECO:0000256" key="16">
    <source>
        <dbReference type="ARBA" id="ARBA00023166"/>
    </source>
</evidence>
<evidence type="ECO:0000256" key="8">
    <source>
        <dbReference type="ARBA" id="ARBA00022692"/>
    </source>
</evidence>
<dbReference type="Pfam" id="PF24006">
    <property type="entry name" value="SCAP_N"/>
    <property type="match status" value="1"/>
</dbReference>
<name>A0A7E6F339_9MOLL</name>
<keyword evidence="25" id="KW-1185">Reference proteome</keyword>
<evidence type="ECO:0000256" key="3">
    <source>
        <dbReference type="ARBA" id="ARBA00004653"/>
    </source>
</evidence>
<sequence length="1346" mass="152661">MAIAGSIIFECLASEERDKLPKTSQTEWILLMKMSIQDRIALIYYNYGLFCASHSYSIIGSVLFIVIIACYPLTKVPLPGNAPLEYTIPIQNFLEQRQMTSHGKDYSLHGKDLKVPPRWYTGSPFGYVQQILFKGTVKPWFPKKMIPNDAFRGPLSKVFDVVEELNLFKYSHNGTDFSLPDLCLHISEPVTSKSLYQYLPSFSCLILSPANLWNSDSNQFKSDDKFIKTVTQKFGQPLDTPPTIQDILFGVPWKETGVKRFYIRNRQRIISFAVTIIFKSYNQKFHESLRHKLEKTLPGRIHNANNSAINHIVHIYFKDINYFVEYTPLMVTYLVLLLYIYFSVRKIEMVKSKWGLALSAVATVIASLLMSVSICTMFGLTTTLNGGEIFPYLVVIIGLENVLILTKSVVSTPVHLEVKYRVAQGLSKEGWSITKNLTTELLIILVGFFTFVPAIQEFCLFAVVGLLTDFFLQMVFFATVLSVDIRRMELSDLQKQNIHSSISGNEGSSNTYPPRESSFHSPVMFLQDTRSMPKQQKEKQVNVPNNDPSPSFAQMRDEFFNSPTILELPRRLQILFFLARTRIVQRVIMMGTVIWIILILYKAGLIGYTLVDSIIALVYGGLFKNSSSHQNEERLMGKYDDDAGSVEHKDLEMWRKLSYKHFPTLFGYYNISIYGRFVSILPTIHLSAIITPEEAIQSRHPNDIEMLKKQQNAVESGWEEYLPSIKSGDTEGSNSQYLSEREFFITVCLVLLSFILIFYFIITRCSGRFSKLRQTWCKFRQQKKKVVEQTNNYIQQIHESMPLVLKGHCQEIECVKTDGQLIVSACLGGTLMVWDSFTGECLTRILRHNLSVRNEHHMNKNNTDATSAFAEQENSNTDSINRLSSLNANILSSAFKSERNSQSFLNELPDLSSTIDSDFTSSISSTYSSPFGTPDNSTNNLTGFDFGAHFNEVYKDHISNVKEDHGCQNKRNHLEIDDLDLFTFDDLDSRSSTSTETVGAVERDINYEMSSIWCLCFKDGLIVTGCGNGRIELWNASNGSLKCIYNNHKISVTALCLERNKLVAARLDGSMDFLELETFQNLGNISSNSTPGLHTRGPVRHPSSSASNKNSTGTVGCWEESVSCALLQRIQAHQKPITALQSEAGRVVSASDDRTLKVFCLEDCICMYTLYGHHGSITALYLDKGPPFSAASASTDGTVRLWDLLTGFCIHKLCSYEQPITALTCSLQYVISQDQDYHLCVWDRIRGQLLYNLQLEPGLYSQQMALLTDKLLLLGGQGVLYLWDVFQGQLKRQIKVSHTDQAAFIRFVQVFDHTVVCDYGNELRVINFPTITLIFYQNFFGFLFPI</sequence>
<dbReference type="SUPFAM" id="SSF82866">
    <property type="entry name" value="Multidrug efflux transporter AcrB transmembrane domain"/>
    <property type="match status" value="1"/>
</dbReference>
<evidence type="ECO:0000256" key="4">
    <source>
        <dbReference type="ARBA" id="ARBA00007410"/>
    </source>
</evidence>
<evidence type="ECO:0000256" key="22">
    <source>
        <dbReference type="SAM" id="MobiDB-lite"/>
    </source>
</evidence>
<dbReference type="InterPro" id="IPR001680">
    <property type="entry name" value="WD40_rpt"/>
</dbReference>
<dbReference type="PANTHER" id="PTHR46378">
    <property type="entry name" value="STEROL REGULATORY ELEMENT-BINDING PROTEIN CLEAVAGE-ACTIVATING PROTEIN"/>
    <property type="match status" value="1"/>
</dbReference>
<evidence type="ECO:0000256" key="7">
    <source>
        <dbReference type="ARBA" id="ARBA00022574"/>
    </source>
</evidence>
<dbReference type="InterPro" id="IPR000731">
    <property type="entry name" value="SSD"/>
</dbReference>
<comment type="subcellular location">
    <subcellularLocation>
        <location evidence="2">Cytoplasmic vesicle</location>
        <location evidence="2">COPII-coated vesicle membrane</location>
        <topology evidence="2">Multi-pass membrane protein</topology>
    </subcellularLocation>
    <subcellularLocation>
        <location evidence="1">Endoplasmic reticulum membrane</location>
        <topology evidence="1">Multi-pass membrane protein</topology>
    </subcellularLocation>
    <subcellularLocation>
        <location evidence="3">Golgi apparatus membrane</location>
        <topology evidence="3">Multi-pass membrane protein</topology>
    </subcellularLocation>
</comment>
<keyword evidence="18" id="KW-0753">Steroid metabolism</keyword>
<dbReference type="Gene3D" id="2.130.10.10">
    <property type="entry name" value="YVTN repeat-like/Quinoprotein amine dehydrogenase"/>
    <property type="match status" value="3"/>
</dbReference>
<keyword evidence="16" id="KW-1207">Sterol metabolism</keyword>
<feature type="compositionally biased region" description="Polar residues" evidence="22">
    <location>
        <begin position="1102"/>
        <end position="1111"/>
    </location>
</feature>
<keyword evidence="8 23" id="KW-0812">Transmembrane</keyword>
<feature type="transmembrane region" description="Helical" evidence="23">
    <location>
        <begin position="356"/>
        <end position="380"/>
    </location>
</feature>
<feature type="transmembrane region" description="Helical" evidence="23">
    <location>
        <begin position="461"/>
        <end position="483"/>
    </location>
</feature>
<dbReference type="GO" id="GO:0012507">
    <property type="term" value="C:ER to Golgi transport vesicle membrane"/>
    <property type="evidence" value="ECO:0007669"/>
    <property type="project" value="UniProtKB-SubCell"/>
</dbReference>
<feature type="transmembrane region" description="Helical" evidence="23">
    <location>
        <begin position="583"/>
        <end position="600"/>
    </location>
</feature>
<feature type="region of interest" description="Disordered" evidence="22">
    <location>
        <begin position="1087"/>
        <end position="1111"/>
    </location>
</feature>
<evidence type="ECO:0000256" key="19">
    <source>
        <dbReference type="ARBA" id="ARBA00023329"/>
    </source>
</evidence>
<evidence type="ECO:0000256" key="6">
    <source>
        <dbReference type="ARBA" id="ARBA00022548"/>
    </source>
</evidence>
<dbReference type="InterPro" id="IPR015943">
    <property type="entry name" value="WD40/YVTN_repeat-like_dom_sf"/>
</dbReference>
<keyword evidence="15 23" id="KW-0472">Membrane</keyword>
<evidence type="ECO:0000256" key="21">
    <source>
        <dbReference type="PROSITE-ProRule" id="PRU00221"/>
    </source>
</evidence>
<dbReference type="SUPFAM" id="SSF50978">
    <property type="entry name" value="WD40 repeat-like"/>
    <property type="match status" value="2"/>
</dbReference>
<evidence type="ECO:0000256" key="1">
    <source>
        <dbReference type="ARBA" id="ARBA00004477"/>
    </source>
</evidence>
<dbReference type="GO" id="GO:0032934">
    <property type="term" value="F:sterol binding"/>
    <property type="evidence" value="ECO:0007669"/>
    <property type="project" value="InterPro"/>
</dbReference>
<dbReference type="GO" id="GO:0045540">
    <property type="term" value="P:regulation of cholesterol biosynthetic process"/>
    <property type="evidence" value="ECO:0007669"/>
    <property type="project" value="TreeGrafter"/>
</dbReference>
<dbReference type="GO" id="GO:0032936">
    <property type="term" value="C:SREBP-SCAP complex"/>
    <property type="evidence" value="ECO:0007669"/>
    <property type="project" value="TreeGrafter"/>
</dbReference>
<dbReference type="GO" id="GO:0008203">
    <property type="term" value="P:cholesterol metabolic process"/>
    <property type="evidence" value="ECO:0007669"/>
    <property type="project" value="UniProtKB-KW"/>
</dbReference>
<dbReference type="Proteomes" id="UP000515154">
    <property type="component" value="Linkage group LG1"/>
</dbReference>
<evidence type="ECO:0000259" key="24">
    <source>
        <dbReference type="PROSITE" id="PS50156"/>
    </source>
</evidence>
<evidence type="ECO:0000256" key="12">
    <source>
        <dbReference type="ARBA" id="ARBA00023034"/>
    </source>
</evidence>
<feature type="transmembrane region" description="Helical" evidence="23">
    <location>
        <begin position="743"/>
        <end position="762"/>
    </location>
</feature>
<evidence type="ECO:0000313" key="26">
    <source>
        <dbReference type="RefSeq" id="XP_036361943.1"/>
    </source>
</evidence>
<keyword evidence="7 21" id="KW-0853">WD repeat</keyword>
<dbReference type="InterPro" id="IPR057041">
    <property type="entry name" value="SCAP_N"/>
</dbReference>
<evidence type="ECO:0000256" key="10">
    <source>
        <dbReference type="ARBA" id="ARBA00022824"/>
    </source>
</evidence>
<dbReference type="InterPro" id="IPR019775">
    <property type="entry name" value="WD40_repeat_CS"/>
</dbReference>
<gene>
    <name evidence="26" type="primary">LOC115229106</name>
</gene>
<feature type="transmembrane region" description="Helical" evidence="23">
    <location>
        <begin position="326"/>
        <end position="344"/>
    </location>
</feature>
<keyword evidence="19" id="KW-0968">Cytoplasmic vesicle</keyword>
<keyword evidence="17" id="KW-0325">Glycoprotein</keyword>
<evidence type="ECO:0000256" key="17">
    <source>
        <dbReference type="ARBA" id="ARBA00023180"/>
    </source>
</evidence>
<protein>
    <recommendedName>
        <fullName evidence="5">Sterol regulatory element-binding protein cleavage-activating protein</fullName>
    </recommendedName>
</protein>
<comment type="similarity">
    <text evidence="4">Belongs to the WD repeat SCAP family.</text>
</comment>
<evidence type="ECO:0000256" key="13">
    <source>
        <dbReference type="ARBA" id="ARBA00023098"/>
    </source>
</evidence>
<keyword evidence="14" id="KW-0446">Lipid-binding</keyword>
<evidence type="ECO:0000256" key="23">
    <source>
        <dbReference type="SAM" id="Phobius"/>
    </source>
</evidence>
<dbReference type="GO" id="GO:0032933">
    <property type="term" value="P:SREBP signaling pathway"/>
    <property type="evidence" value="ECO:0007669"/>
    <property type="project" value="InterPro"/>
</dbReference>
<keyword evidence="10" id="KW-0256">Endoplasmic reticulum</keyword>
<comment type="function">
    <text evidence="20">Escort protein required for cholesterol as well as lipid homeostasis. Regulates export of the SCAP-SREBP complex from the endoplasmic reticulum to the Golgi upon low cholesterol, thereby regulating the processing of sterol regulatory element-binding proteins (SREBPs) SREBF1/SREBP1 and SREBF2/SREBP2. At high sterol concentrations, formation of a ternary complex with INSIG (INSIG1 or INSIG2) leads to mask the ER export signal in SCAP, promoting retention of the complex in the endoplasmic reticulum. Low sterol concentrations trigger release of INSIG, a conformational change in the SSD domain of SCAP, unmasking of the ER export signal, promoting recruitment into COPII-coated vesicles and transport of the SCAP-SREBP to the Golgi: in the Golgi, SREBPs are then processed, releasing the transcription factor fragment of SREBPs from the membrane, its import into the nucleus and up-regulation of LDLR, INSIG1 and the mevalonate pathway. Binds cholesterol via its SSD domain.</text>
</comment>
<dbReference type="SMART" id="SM00320">
    <property type="entry name" value="WD40"/>
    <property type="match status" value="5"/>
</dbReference>
<keyword evidence="11 23" id="KW-1133">Transmembrane helix</keyword>
<dbReference type="Pfam" id="PF24017">
    <property type="entry name" value="Beta-prop_SCAP"/>
    <property type="match status" value="1"/>
</dbReference>
<dbReference type="Pfam" id="PF12349">
    <property type="entry name" value="Sterol-sensing"/>
    <property type="match status" value="1"/>
</dbReference>